<name>A0A9P4WMR7_9PLEO</name>
<organism evidence="3 4">
    <name type="scientific">Didymella heteroderae</name>
    <dbReference type="NCBI Taxonomy" id="1769908"/>
    <lineage>
        <taxon>Eukaryota</taxon>
        <taxon>Fungi</taxon>
        <taxon>Dikarya</taxon>
        <taxon>Ascomycota</taxon>
        <taxon>Pezizomycotina</taxon>
        <taxon>Dothideomycetes</taxon>
        <taxon>Pleosporomycetidae</taxon>
        <taxon>Pleosporales</taxon>
        <taxon>Pleosporineae</taxon>
        <taxon>Didymellaceae</taxon>
        <taxon>Didymella</taxon>
    </lineage>
</organism>
<dbReference type="Pfam" id="PF07110">
    <property type="entry name" value="EthD"/>
    <property type="match status" value="1"/>
</dbReference>
<evidence type="ECO:0000313" key="4">
    <source>
        <dbReference type="Proteomes" id="UP000758155"/>
    </source>
</evidence>
<evidence type="ECO:0000256" key="1">
    <source>
        <dbReference type="ARBA" id="ARBA00005986"/>
    </source>
</evidence>
<comment type="similarity">
    <text evidence="1">Belongs to the tpcK family.</text>
</comment>
<feature type="domain" description="EthD" evidence="2">
    <location>
        <begin position="25"/>
        <end position="68"/>
    </location>
</feature>
<sequence length="91" mass="10830">MIYLSSLIKKRDDISKEDFDEYGPLAGQQPRYDGIAQFWVEKEDDLIAVFSSDYYRTIVATDEMKFIKESCFELYVGEFQVKWDKEHLTKQ</sequence>
<dbReference type="InterPro" id="IPR011008">
    <property type="entry name" value="Dimeric_a/b-barrel"/>
</dbReference>
<dbReference type="GO" id="GO:0016491">
    <property type="term" value="F:oxidoreductase activity"/>
    <property type="evidence" value="ECO:0007669"/>
    <property type="project" value="InterPro"/>
</dbReference>
<evidence type="ECO:0000313" key="3">
    <source>
        <dbReference type="EMBL" id="KAF3037188.1"/>
    </source>
</evidence>
<dbReference type="OrthoDB" id="3183782at2759"/>
<reference evidence="3" key="1">
    <citation type="submission" date="2019-04" db="EMBL/GenBank/DDBJ databases">
        <title>Sequencing of skin fungus with MAO and IRED activity.</title>
        <authorList>
            <person name="Marsaioli A.J."/>
            <person name="Bonatto J.M.C."/>
            <person name="Reis Junior O."/>
        </authorList>
    </citation>
    <scope>NUCLEOTIDE SEQUENCE</scope>
    <source>
        <strain evidence="3">28M1</strain>
    </source>
</reference>
<dbReference type="AlphaFoldDB" id="A0A9P4WMR7"/>
<dbReference type="Proteomes" id="UP000758155">
    <property type="component" value="Unassembled WGS sequence"/>
</dbReference>
<accession>A0A9P4WMR7</accession>
<dbReference type="Gene3D" id="3.30.70.100">
    <property type="match status" value="1"/>
</dbReference>
<dbReference type="InterPro" id="IPR009799">
    <property type="entry name" value="EthD_dom"/>
</dbReference>
<evidence type="ECO:0000259" key="2">
    <source>
        <dbReference type="Pfam" id="PF07110"/>
    </source>
</evidence>
<dbReference type="SUPFAM" id="SSF54909">
    <property type="entry name" value="Dimeric alpha+beta barrel"/>
    <property type="match status" value="1"/>
</dbReference>
<gene>
    <name evidence="3" type="ORF">E8E12_001995</name>
</gene>
<protein>
    <recommendedName>
        <fullName evidence="2">EthD domain-containing protein</fullName>
    </recommendedName>
</protein>
<proteinExistence type="inferred from homology"/>
<dbReference type="EMBL" id="SWKV01000044">
    <property type="protein sequence ID" value="KAF3037188.1"/>
    <property type="molecule type" value="Genomic_DNA"/>
</dbReference>
<comment type="caution">
    <text evidence="3">The sequence shown here is derived from an EMBL/GenBank/DDBJ whole genome shotgun (WGS) entry which is preliminary data.</text>
</comment>
<keyword evidence="4" id="KW-1185">Reference proteome</keyword>